<dbReference type="Pfam" id="PF07534">
    <property type="entry name" value="TLD"/>
    <property type="match status" value="1"/>
</dbReference>
<evidence type="ECO:0000259" key="1">
    <source>
        <dbReference type="PROSITE" id="PS51886"/>
    </source>
</evidence>
<dbReference type="EMBL" id="CAJVPP010001524">
    <property type="protein sequence ID" value="CAG8560376.1"/>
    <property type="molecule type" value="Genomic_DNA"/>
</dbReference>
<comment type="caution">
    <text evidence="2">The sequence shown here is derived from an EMBL/GenBank/DDBJ whole genome shotgun (WGS) entry which is preliminary data.</text>
</comment>
<proteinExistence type="predicted"/>
<dbReference type="Proteomes" id="UP000789375">
    <property type="component" value="Unassembled WGS sequence"/>
</dbReference>
<accession>A0A9N9BBW3</accession>
<name>A0A9N9BBW3_FUNMO</name>
<dbReference type="AlphaFoldDB" id="A0A9N9BBW3"/>
<organism evidence="2 3">
    <name type="scientific">Funneliformis mosseae</name>
    <name type="common">Endomycorrhizal fungus</name>
    <name type="synonym">Glomus mosseae</name>
    <dbReference type="NCBI Taxonomy" id="27381"/>
    <lineage>
        <taxon>Eukaryota</taxon>
        <taxon>Fungi</taxon>
        <taxon>Fungi incertae sedis</taxon>
        <taxon>Mucoromycota</taxon>
        <taxon>Glomeromycotina</taxon>
        <taxon>Glomeromycetes</taxon>
        <taxon>Glomerales</taxon>
        <taxon>Glomeraceae</taxon>
        <taxon>Funneliformis</taxon>
    </lineage>
</organism>
<dbReference type="InterPro" id="IPR006571">
    <property type="entry name" value="TLDc_dom"/>
</dbReference>
<gene>
    <name evidence="2" type="ORF">FMOSSE_LOCUS6928</name>
</gene>
<protein>
    <submittedName>
        <fullName evidence="2">16411_t:CDS:1</fullName>
    </submittedName>
</protein>
<feature type="domain" description="TLDc" evidence="1">
    <location>
        <begin position="23"/>
        <end position="201"/>
    </location>
</feature>
<evidence type="ECO:0000313" key="2">
    <source>
        <dbReference type="EMBL" id="CAG8560376.1"/>
    </source>
</evidence>
<reference evidence="2" key="1">
    <citation type="submission" date="2021-06" db="EMBL/GenBank/DDBJ databases">
        <authorList>
            <person name="Kallberg Y."/>
            <person name="Tangrot J."/>
            <person name="Rosling A."/>
        </authorList>
    </citation>
    <scope>NUCLEOTIDE SEQUENCE</scope>
    <source>
        <strain evidence="2">87-6 pot B 2015</strain>
    </source>
</reference>
<evidence type="ECO:0000313" key="3">
    <source>
        <dbReference type="Proteomes" id="UP000789375"/>
    </source>
</evidence>
<sequence>MVNTIPKQYALASRHGNITVNSLIIKPKHASILVNWIQRNNSNTRIPKDSKYNFKLIHRGSRDGYDIKTVRRRCVRKGACIVIIKSKENNTIIGGYNPLGWHYCDPQLPYHIVKYYWSSTTESFIFSLGDGKDLNNVKISRVVNSDNAIYEVDHENIPLNFGNSDLVINNNAGTCNQAHYECSILDTNNFTIEEMEIFKFIKGE</sequence>
<keyword evidence="3" id="KW-1185">Reference proteome</keyword>
<dbReference type="PROSITE" id="PS51886">
    <property type="entry name" value="TLDC"/>
    <property type="match status" value="1"/>
</dbReference>